<dbReference type="Gene3D" id="3.90.1150.30">
    <property type="match status" value="1"/>
</dbReference>
<dbReference type="PANTHER" id="PTHR35145">
    <property type="entry name" value="CYTOPLASMIC PROTEIN-RELATED"/>
    <property type="match status" value="1"/>
</dbReference>
<dbReference type="EMBL" id="AP014612">
    <property type="protein sequence ID" value="BAQ24867.1"/>
    <property type="molecule type" value="Genomic_DNA"/>
</dbReference>
<organism evidence="1 2">
    <name type="scientific">Streptococcus troglodytae</name>
    <dbReference type="NCBI Taxonomy" id="1111760"/>
    <lineage>
        <taxon>Bacteria</taxon>
        <taxon>Bacillati</taxon>
        <taxon>Bacillota</taxon>
        <taxon>Bacilli</taxon>
        <taxon>Lactobacillales</taxon>
        <taxon>Streptococcaceae</taxon>
        <taxon>Streptococcus</taxon>
    </lineage>
</organism>
<protein>
    <submittedName>
        <fullName evidence="1">Probable cytoplasmic protein</fullName>
    </submittedName>
</protein>
<proteinExistence type="predicted"/>
<accession>A0A1L7LKY8</accession>
<dbReference type="InterPro" id="IPR058532">
    <property type="entry name" value="YjbR/MT2646/Rv2570-like"/>
</dbReference>
<dbReference type="AlphaFoldDB" id="A0A1L7LKY8"/>
<gene>
    <name evidence="1" type="ORF">SRT_16060</name>
</gene>
<reference evidence="1 2" key="1">
    <citation type="journal article" date="2016" name="Microbiol. Immunol.">
        <title>Complete genome sequence of Streptococcus troglodytae TKU31 isolated from the oral cavity of a chimpanzee (Pan troglodytes).</title>
        <authorList>
            <person name="Okamoto M."/>
            <person name="Naito M."/>
            <person name="Miyanohara M."/>
            <person name="Imai S."/>
            <person name="Nomura Y."/>
            <person name="Saito W."/>
            <person name="Momoi Y."/>
            <person name="Takada K."/>
            <person name="Miyabe-Nishiwaki T."/>
            <person name="Tomonaga M."/>
            <person name="Hanada N."/>
        </authorList>
    </citation>
    <scope>NUCLEOTIDE SEQUENCE [LARGE SCALE GENOMIC DNA]</scope>
    <source>
        <strain evidence="2">TKU 31</strain>
    </source>
</reference>
<evidence type="ECO:0000313" key="1">
    <source>
        <dbReference type="EMBL" id="BAQ24867.1"/>
    </source>
</evidence>
<keyword evidence="2" id="KW-1185">Reference proteome</keyword>
<dbReference type="InterPro" id="IPR007351">
    <property type="entry name" value="YjbR"/>
</dbReference>
<dbReference type="Pfam" id="PF04237">
    <property type="entry name" value="YjbR"/>
    <property type="match status" value="1"/>
</dbReference>
<name>A0A1L7LKY8_9STRE</name>
<dbReference type="Proteomes" id="UP000217758">
    <property type="component" value="Chromosome"/>
</dbReference>
<dbReference type="PANTHER" id="PTHR35145:SF1">
    <property type="entry name" value="CYTOPLASMIC PROTEIN"/>
    <property type="match status" value="1"/>
</dbReference>
<dbReference type="KEGG" id="strg:SRT_16060"/>
<dbReference type="SUPFAM" id="SSF142906">
    <property type="entry name" value="YjbR-like"/>
    <property type="match status" value="1"/>
</dbReference>
<dbReference type="InterPro" id="IPR038056">
    <property type="entry name" value="YjbR-like_sf"/>
</dbReference>
<evidence type="ECO:0000313" key="2">
    <source>
        <dbReference type="Proteomes" id="UP000217758"/>
    </source>
</evidence>
<sequence length="343" mass="39883">MSFESDFFKKKRVRFETLLAFGFVKMGQDYIYKESFMAGDFEAQVKISESGQVSGRVLDRDTDDDYLALRVERQVGTFVGQVRQAYTEILSRIAEACFIDWPFVKNQTNRLAQYIADKYDDVYDHPFSKYPTISSYRHPVNHKWYALIMAIARGKLDLGKEEWEKKELEQQVEIINLKVNPADMTKLLSISGIYPSYHMNKKSWISLVLDEQVPDNFLFSLVDNSRALTAGRALGNPDGPDYWIIPANLKYYDIDAEFADHQIVDWSQKASIKTGDYLFIYITAPTRALRYACRVVEAGTKGWHSDRKKMSLELLKKYEDETFSHRASQKIWCHQYSRSTSHD</sequence>